<dbReference type="InterPro" id="IPR005379">
    <property type="entry name" value="FDM1-5/IDN2_XH"/>
</dbReference>
<reference evidence="2" key="1">
    <citation type="submission" date="2022-12" db="EMBL/GenBank/DDBJ databases">
        <title>Draft genome assemblies for two species of Escallonia (Escalloniales).</title>
        <authorList>
            <person name="Chanderbali A."/>
            <person name="Dervinis C."/>
            <person name="Anghel I."/>
            <person name="Soltis D."/>
            <person name="Soltis P."/>
            <person name="Zapata F."/>
        </authorList>
    </citation>
    <scope>NUCLEOTIDE SEQUENCE</scope>
    <source>
        <strain evidence="2">UCBG92.1500</strain>
        <tissue evidence="2">Leaf</tissue>
    </source>
</reference>
<evidence type="ECO:0000313" key="2">
    <source>
        <dbReference type="EMBL" id="KAK2974197.1"/>
    </source>
</evidence>
<organism evidence="2 3">
    <name type="scientific">Escallonia rubra</name>
    <dbReference type="NCBI Taxonomy" id="112253"/>
    <lineage>
        <taxon>Eukaryota</taxon>
        <taxon>Viridiplantae</taxon>
        <taxon>Streptophyta</taxon>
        <taxon>Embryophyta</taxon>
        <taxon>Tracheophyta</taxon>
        <taxon>Spermatophyta</taxon>
        <taxon>Magnoliopsida</taxon>
        <taxon>eudicotyledons</taxon>
        <taxon>Gunneridae</taxon>
        <taxon>Pentapetalae</taxon>
        <taxon>asterids</taxon>
        <taxon>campanulids</taxon>
        <taxon>Escalloniales</taxon>
        <taxon>Escalloniaceae</taxon>
        <taxon>Escallonia</taxon>
    </lineage>
</organism>
<gene>
    <name evidence="2" type="ORF">RJ640_021488</name>
</gene>
<evidence type="ECO:0000259" key="1">
    <source>
        <dbReference type="Pfam" id="PF03469"/>
    </source>
</evidence>
<dbReference type="Pfam" id="PF03469">
    <property type="entry name" value="XH"/>
    <property type="match status" value="1"/>
</dbReference>
<evidence type="ECO:0000313" key="3">
    <source>
        <dbReference type="Proteomes" id="UP001187471"/>
    </source>
</evidence>
<comment type="caution">
    <text evidence="2">The sequence shown here is derived from an EMBL/GenBank/DDBJ whole genome shotgun (WGS) entry which is preliminary data.</text>
</comment>
<keyword evidence="3" id="KW-1185">Reference proteome</keyword>
<feature type="domain" description="Factor of DNA methylation 1-5/IDN2" evidence="1">
    <location>
        <begin position="55"/>
        <end position="91"/>
    </location>
</feature>
<proteinExistence type="predicted"/>
<dbReference type="AlphaFoldDB" id="A0AA88QQR4"/>
<sequence length="91" mass="10425">MDQDEDMANCPILLVQSGRQEKIEVERFVLKFEQQEQQCRVKKVLSHLSGGPCSAYETVNEDDVMLRSLKQELGNDAYEAVVTALKEMNEF</sequence>
<name>A0AA88QQR4_9ASTE</name>
<dbReference type="Proteomes" id="UP001187471">
    <property type="component" value="Unassembled WGS sequence"/>
</dbReference>
<dbReference type="EMBL" id="JAVXUO010002328">
    <property type="protein sequence ID" value="KAK2974197.1"/>
    <property type="molecule type" value="Genomic_DNA"/>
</dbReference>
<protein>
    <recommendedName>
        <fullName evidence="1">Factor of DNA methylation 1-5/IDN2 domain-containing protein</fullName>
    </recommendedName>
</protein>
<accession>A0AA88QQR4</accession>